<evidence type="ECO:0000259" key="1">
    <source>
        <dbReference type="Pfam" id="PF05685"/>
    </source>
</evidence>
<dbReference type="Pfam" id="PF05685">
    <property type="entry name" value="Uma2"/>
    <property type="match status" value="1"/>
</dbReference>
<dbReference type="PANTHER" id="PTHR35400">
    <property type="entry name" value="SLR1083 PROTEIN"/>
    <property type="match status" value="1"/>
</dbReference>
<dbReference type="CDD" id="cd06260">
    <property type="entry name" value="DUF820-like"/>
    <property type="match status" value="1"/>
</dbReference>
<name>A0ABP9HK78_9ACTN</name>
<reference evidence="3" key="1">
    <citation type="journal article" date="2019" name="Int. J. Syst. Evol. Microbiol.">
        <title>The Global Catalogue of Microorganisms (GCM) 10K type strain sequencing project: providing services to taxonomists for standard genome sequencing and annotation.</title>
        <authorList>
            <consortium name="The Broad Institute Genomics Platform"/>
            <consortium name="The Broad Institute Genome Sequencing Center for Infectious Disease"/>
            <person name="Wu L."/>
            <person name="Ma J."/>
        </authorList>
    </citation>
    <scope>NUCLEOTIDE SEQUENCE [LARGE SCALE GENOMIC DNA]</scope>
    <source>
        <strain evidence="3">JCM 17986</strain>
    </source>
</reference>
<feature type="domain" description="Putative restriction endonuclease" evidence="1">
    <location>
        <begin position="31"/>
        <end position="179"/>
    </location>
</feature>
<comment type="caution">
    <text evidence="2">The sequence shown here is derived from an EMBL/GenBank/DDBJ whole genome shotgun (WGS) entry which is preliminary data.</text>
</comment>
<protein>
    <recommendedName>
        <fullName evidence="1">Putative restriction endonuclease domain-containing protein</fullName>
    </recommendedName>
</protein>
<dbReference type="SUPFAM" id="SSF52980">
    <property type="entry name" value="Restriction endonuclease-like"/>
    <property type="match status" value="1"/>
</dbReference>
<dbReference type="InterPro" id="IPR008538">
    <property type="entry name" value="Uma2"/>
</dbReference>
<accession>A0ABP9HK78</accession>
<dbReference type="PANTHER" id="PTHR35400:SF3">
    <property type="entry name" value="SLL1072 PROTEIN"/>
    <property type="match status" value="1"/>
</dbReference>
<sequence>MIMSTHVPGSDVYKTEMFARILRHLDEHPELTDDVRFESTPTGIVAKSPADAAHGRVINGLRRQLLEAVSRFPSGELDVSNDAGFIVGGQRKIPDLFVIDYTRLADEANGYVQDVSGVLLFVEVTSPATRRTDLGIGDPGKPGAYAAAGVPLYLVVDRAKARVLLFSQPTERVYPEPTEYEIGEAVWLPSPFSCTIDTEFMKNLL</sequence>
<dbReference type="InterPro" id="IPR011335">
    <property type="entry name" value="Restrct_endonuc-II-like"/>
</dbReference>
<gene>
    <name evidence="2" type="ORF">GCM10023205_43940</name>
</gene>
<dbReference type="EMBL" id="BAABHS010000015">
    <property type="protein sequence ID" value="GAA4972854.1"/>
    <property type="molecule type" value="Genomic_DNA"/>
</dbReference>
<organism evidence="2 3">
    <name type="scientific">Yinghuangia aomiensis</name>
    <dbReference type="NCBI Taxonomy" id="676205"/>
    <lineage>
        <taxon>Bacteria</taxon>
        <taxon>Bacillati</taxon>
        <taxon>Actinomycetota</taxon>
        <taxon>Actinomycetes</taxon>
        <taxon>Kitasatosporales</taxon>
        <taxon>Streptomycetaceae</taxon>
        <taxon>Yinghuangia</taxon>
    </lineage>
</organism>
<dbReference type="InterPro" id="IPR012296">
    <property type="entry name" value="Nuclease_put_TT1808"/>
</dbReference>
<dbReference type="Proteomes" id="UP001500466">
    <property type="component" value="Unassembled WGS sequence"/>
</dbReference>
<keyword evidence="3" id="KW-1185">Reference proteome</keyword>
<evidence type="ECO:0000313" key="2">
    <source>
        <dbReference type="EMBL" id="GAA4972854.1"/>
    </source>
</evidence>
<proteinExistence type="predicted"/>
<dbReference type="Gene3D" id="3.90.1570.10">
    <property type="entry name" value="tt1808, chain A"/>
    <property type="match status" value="1"/>
</dbReference>
<evidence type="ECO:0000313" key="3">
    <source>
        <dbReference type="Proteomes" id="UP001500466"/>
    </source>
</evidence>